<sequence length="55" mass="6052">MAMRAAVLALFLGLINPPVFALPDWIWIDSPATAEGVVFYHDFDADPARLQSAHL</sequence>
<organism evidence="1">
    <name type="scientific">marine metagenome</name>
    <dbReference type="NCBI Taxonomy" id="408172"/>
    <lineage>
        <taxon>unclassified sequences</taxon>
        <taxon>metagenomes</taxon>
        <taxon>ecological metagenomes</taxon>
    </lineage>
</organism>
<gene>
    <name evidence="1" type="ORF">METZ01_LOCUS444966</name>
</gene>
<evidence type="ECO:0000313" key="1">
    <source>
        <dbReference type="EMBL" id="SVD92112.1"/>
    </source>
</evidence>
<name>A0A382Z9E8_9ZZZZ</name>
<dbReference type="AlphaFoldDB" id="A0A382Z9E8"/>
<reference evidence="1" key="1">
    <citation type="submission" date="2018-05" db="EMBL/GenBank/DDBJ databases">
        <authorList>
            <person name="Lanie J.A."/>
            <person name="Ng W.-L."/>
            <person name="Kazmierczak K.M."/>
            <person name="Andrzejewski T.M."/>
            <person name="Davidsen T.M."/>
            <person name="Wayne K.J."/>
            <person name="Tettelin H."/>
            <person name="Glass J.I."/>
            <person name="Rusch D."/>
            <person name="Podicherti R."/>
            <person name="Tsui H.-C.T."/>
            <person name="Winkler M.E."/>
        </authorList>
    </citation>
    <scope>NUCLEOTIDE SEQUENCE</scope>
</reference>
<protein>
    <submittedName>
        <fullName evidence="1">Uncharacterized protein</fullName>
    </submittedName>
</protein>
<accession>A0A382Z9E8</accession>
<proteinExistence type="predicted"/>
<feature type="non-terminal residue" evidence="1">
    <location>
        <position position="55"/>
    </location>
</feature>
<dbReference type="EMBL" id="UINC01182095">
    <property type="protein sequence ID" value="SVD92112.1"/>
    <property type="molecule type" value="Genomic_DNA"/>
</dbReference>